<dbReference type="SUPFAM" id="SSF48452">
    <property type="entry name" value="TPR-like"/>
    <property type="match status" value="1"/>
</dbReference>
<dbReference type="InterPro" id="IPR011990">
    <property type="entry name" value="TPR-like_helical_dom_sf"/>
</dbReference>
<name>A0ABS9UYQ7_9BACT</name>
<feature type="signal peptide" evidence="1">
    <location>
        <begin position="1"/>
        <end position="22"/>
    </location>
</feature>
<dbReference type="Proteomes" id="UP001165489">
    <property type="component" value="Unassembled WGS sequence"/>
</dbReference>
<evidence type="ECO:0000313" key="4">
    <source>
        <dbReference type="Proteomes" id="UP001165489"/>
    </source>
</evidence>
<evidence type="ECO:0000313" key="3">
    <source>
        <dbReference type="EMBL" id="MCH7409249.1"/>
    </source>
</evidence>
<dbReference type="RefSeq" id="WP_241347600.1">
    <property type="nucleotide sequence ID" value="NZ_JAKZGP010000014.1"/>
</dbReference>
<keyword evidence="1" id="KW-0732">Signal</keyword>
<proteinExistence type="predicted"/>
<dbReference type="InterPro" id="IPR030887">
    <property type="entry name" value="Beta-barrel_YaiO"/>
</dbReference>
<keyword evidence="4" id="KW-1185">Reference proteome</keyword>
<comment type="caution">
    <text evidence="3">The sequence shown here is derived from an EMBL/GenBank/DDBJ whole genome shotgun (WGS) entry which is preliminary data.</text>
</comment>
<protein>
    <submittedName>
        <fullName evidence="3">YaiO family outer membrane beta-barrel protein</fullName>
    </submittedName>
</protein>
<dbReference type="Gene3D" id="1.25.40.10">
    <property type="entry name" value="Tetratricopeptide repeat domain"/>
    <property type="match status" value="1"/>
</dbReference>
<evidence type="ECO:0000256" key="1">
    <source>
        <dbReference type="SAM" id="SignalP"/>
    </source>
</evidence>
<sequence>MKRLILWVCISMMICSTRGLLAQQIDTDSLLVAAYKELNQHNNPNKAKEMAWTALAIAPDYLDYHVLLGRIYQKQNELDSASYYYNYVLERNTAYYEVYEYIIPVEIAKQNPAAANKWITSAKNQGITADYLVKYEHELLMQSGDIRAEYEYLKNLLIANPDQSAYRQRFNFLDARFNSDRVGVNYSFTGFDRDGVGPWHLVGLQYIREREWGSLIGRVNYADRLSGGQSISNGVQYELESYFFTGKMSYSYVGAAYSNDIVFPKLRLGYSYFKNFKNGWEGELGLRYTQVTPPGENRTFRSGIIGVGKYLGSYWLNLRTFVQNEEESFYPAFTLTTRYYFGGRFDYLTFIAGYGTSPDERTTLGQFENRVALDSYRAGLGYYQTIRQNVLIGIQVMYNHQEFFPGRTQQEFEGTLNLQYRF</sequence>
<feature type="domain" description="YaiO beta-barrel" evidence="2">
    <location>
        <begin position="180"/>
        <end position="360"/>
    </location>
</feature>
<organism evidence="3 4">
    <name type="scientific">Belliella filtrata</name>
    <dbReference type="NCBI Taxonomy" id="2923435"/>
    <lineage>
        <taxon>Bacteria</taxon>
        <taxon>Pseudomonadati</taxon>
        <taxon>Bacteroidota</taxon>
        <taxon>Cytophagia</taxon>
        <taxon>Cytophagales</taxon>
        <taxon>Cyclobacteriaceae</taxon>
        <taxon>Belliella</taxon>
    </lineage>
</organism>
<dbReference type="Pfam" id="PF19413">
    <property type="entry name" value="YaiO"/>
    <property type="match status" value="1"/>
</dbReference>
<gene>
    <name evidence="3" type="ORF">MM239_07580</name>
</gene>
<dbReference type="EMBL" id="JAKZGP010000014">
    <property type="protein sequence ID" value="MCH7409249.1"/>
    <property type="molecule type" value="Genomic_DNA"/>
</dbReference>
<evidence type="ECO:0000259" key="2">
    <source>
        <dbReference type="Pfam" id="PF19413"/>
    </source>
</evidence>
<dbReference type="NCBIfam" id="TIGR04390">
    <property type="entry name" value="OMP_YaiO_dom"/>
    <property type="match status" value="1"/>
</dbReference>
<reference evidence="3" key="1">
    <citation type="submission" date="2022-03" db="EMBL/GenBank/DDBJ databases">
        <title>De novo assembled genomes of Belliella spp. (Cyclobacteriaceae) strains.</title>
        <authorList>
            <person name="Szabo A."/>
            <person name="Korponai K."/>
            <person name="Felfoldi T."/>
        </authorList>
    </citation>
    <scope>NUCLEOTIDE SEQUENCE</scope>
    <source>
        <strain evidence="3">DSM 111904</strain>
    </source>
</reference>
<accession>A0ABS9UYQ7</accession>
<feature type="chain" id="PRO_5046741027" evidence="1">
    <location>
        <begin position="23"/>
        <end position="422"/>
    </location>
</feature>